<protein>
    <submittedName>
        <fullName evidence="3">Uncharacterized protein</fullName>
    </submittedName>
</protein>
<evidence type="ECO:0000313" key="3">
    <source>
        <dbReference type="EMBL" id="CAH1773500.1"/>
    </source>
</evidence>
<feature type="compositionally biased region" description="Low complexity" evidence="2">
    <location>
        <begin position="783"/>
        <end position="797"/>
    </location>
</feature>
<feature type="compositionally biased region" description="Basic residues" evidence="2">
    <location>
        <begin position="455"/>
        <end position="468"/>
    </location>
</feature>
<name>A0A8J1Y067_OWEFU</name>
<dbReference type="InterPro" id="IPR007751">
    <property type="entry name" value="DUF676_lipase-like"/>
</dbReference>
<feature type="region of interest" description="Disordered" evidence="2">
    <location>
        <begin position="703"/>
        <end position="745"/>
    </location>
</feature>
<accession>A0A8J1Y067</accession>
<organism evidence="3 4">
    <name type="scientific">Owenia fusiformis</name>
    <name type="common">Polychaete worm</name>
    <dbReference type="NCBI Taxonomy" id="6347"/>
    <lineage>
        <taxon>Eukaryota</taxon>
        <taxon>Metazoa</taxon>
        <taxon>Spiralia</taxon>
        <taxon>Lophotrochozoa</taxon>
        <taxon>Annelida</taxon>
        <taxon>Polychaeta</taxon>
        <taxon>Sedentaria</taxon>
        <taxon>Canalipalpata</taxon>
        <taxon>Sabellida</taxon>
        <taxon>Oweniida</taxon>
        <taxon>Oweniidae</taxon>
        <taxon>Owenia</taxon>
    </lineage>
</organism>
<dbReference type="FunFam" id="3.40.50.1820:FF:000004">
    <property type="entry name" value="Protein FAM135A isoform a"/>
    <property type="match status" value="1"/>
</dbReference>
<dbReference type="Pfam" id="PF12394">
    <property type="entry name" value="DUF3657"/>
    <property type="match status" value="1"/>
</dbReference>
<feature type="compositionally biased region" description="Polar residues" evidence="2">
    <location>
        <begin position="721"/>
        <end position="740"/>
    </location>
</feature>
<dbReference type="InterPro" id="IPR022122">
    <property type="entry name" value="DUF3657"/>
</dbReference>
<dbReference type="Gene3D" id="3.40.50.1820">
    <property type="entry name" value="alpha/beta hydrolase"/>
    <property type="match status" value="1"/>
</dbReference>
<dbReference type="Pfam" id="PF05057">
    <property type="entry name" value="DUF676"/>
    <property type="match status" value="1"/>
</dbReference>
<dbReference type="SUPFAM" id="SSF53474">
    <property type="entry name" value="alpha/beta-Hydrolases"/>
    <property type="match status" value="1"/>
</dbReference>
<evidence type="ECO:0000313" key="4">
    <source>
        <dbReference type="Proteomes" id="UP000749559"/>
    </source>
</evidence>
<dbReference type="EMBL" id="CAIIXF020000001">
    <property type="protein sequence ID" value="CAH1773500.1"/>
    <property type="molecule type" value="Genomic_DNA"/>
</dbReference>
<comment type="similarity">
    <text evidence="1">Belongs to the FAM135 family.</text>
</comment>
<dbReference type="InterPro" id="IPR044294">
    <property type="entry name" value="Lipase-like"/>
</dbReference>
<dbReference type="PANTHER" id="PTHR12482">
    <property type="entry name" value="LIPASE ROG1-RELATED-RELATED"/>
    <property type="match status" value="1"/>
</dbReference>
<feature type="compositionally biased region" description="Polar residues" evidence="2">
    <location>
        <begin position="703"/>
        <end position="712"/>
    </location>
</feature>
<feature type="region of interest" description="Disordered" evidence="2">
    <location>
        <begin position="774"/>
        <end position="848"/>
    </location>
</feature>
<keyword evidence="4" id="KW-1185">Reference proteome</keyword>
<evidence type="ECO:0000256" key="2">
    <source>
        <dbReference type="SAM" id="MobiDB-lite"/>
    </source>
</evidence>
<dbReference type="PANTHER" id="PTHR12482:SF5">
    <property type="entry name" value="DUF676 DOMAIN-CONTAINING PROTEIN"/>
    <property type="match status" value="1"/>
</dbReference>
<dbReference type="InterPro" id="IPR029058">
    <property type="entry name" value="AB_hydrolase_fold"/>
</dbReference>
<feature type="region of interest" description="Disordered" evidence="2">
    <location>
        <begin position="612"/>
        <end position="667"/>
    </location>
</feature>
<dbReference type="AlphaFoldDB" id="A0A8J1Y067"/>
<feature type="compositionally biased region" description="Low complexity" evidence="2">
    <location>
        <begin position="440"/>
        <end position="454"/>
    </location>
</feature>
<sequence>MSELQATVEFSVELGKFYNVDLFQRGYYQIRTSLKTPPKSPIKVEVSQPRNSECKLVFPACIINGVAVSKTFQILYRNEDVTVNDVIMFKVHMLVDANEIEKSIMRAELLLSVDLWFTDEEFGLDQQDKLQCISQRTIKLHFSPRKGLHHHVQVLFDYFHLCCICVTIHGTLVALHQPYISNDLWKPKEVPKQPKSAWANKAENSTLESVLFGNKATSAGTTFSRLQYAYKIHRNVCHMLLSAYESLQTSYATLIEKLPKRQQIKLAHVDCHAKLEMMSELIQRHNTDEDVLQTATSDTSTLCAENVILWSQYLEILSLNDCIAKQLASEHHTQRIKRFSESFFTLETSKHQMLACFEPSVHGHTDLAAIVKASDYFQNLPPLIAECEELDGDSETLPVIFEDIYTDLTSNAIIVSTSDTEIGNSKVRSDSMKSDRTQKSTDSSNSIGTNSSSPKSHRKSKAKKKFIKNMKPETLKRPSYSCTEAENRYKPDKKDVNLVGYRKLKSDDDIVPAMAENPIQLGTLVQEKPNVGLFKRPSDPTPHRNVEKSLSATILQARTSLAIHSESMPELSANVPKHAIRSEYAMAMENPFSTSDSYLVSDDSIIGVKKSDFTGTQSTQSSPGGPTHRKQCDITMHSSPSRSSTRSIDSRTSDVTKNTDNNEKSAYSHLADDITKALAETDSDDHLTYDDVTDNHRYASHSTFTSGIVSDEQSSRETLPGDSTQMTPDVITGNSSNPNPQADAIAHVTPTHSSTEDTGENMTIFELLKDEYERSKSTKKKSPSPSADSQSSKSSLSNGEMYNVPNGFDGPVVMRHKSRLDPRGSQPIITQPQTRVPGGSRMHHSKSTPELGALADYRKRQRLVSVVGDKTINFITAKEELRNTLQYGGHFYSDFPSVASTLPYLWPAESQQSKDDGVHLIVCVHGLDGNSQDLRLIRTYLEMTLPGERIDFLMSEKNQPDTFSDFDTMTDKLVSEILYYIDMYGINPTRLSFVGHSLGNIIIRSALSKPQLAHLVPRLYTYLSLSGPHLGNLYNNSGLVNMGMWFMQKWKKSGSLLQLSLKDHSDIRQSFLYKLSLKPGLEYFKHVLLVGSTQDRYVPFHSTRIELCRSAIKDNSVFGAVYSEMVTNILQPILMQPDCKLIRYDVFHALPNTANSLIGRAAHIAVLDSEIFIEKFITVCGLKYFR</sequence>
<comment type="caution">
    <text evidence="3">The sequence shown here is derived from an EMBL/GenBank/DDBJ whole genome shotgun (WGS) entry which is preliminary data.</text>
</comment>
<dbReference type="OrthoDB" id="273452at2759"/>
<proteinExistence type="inferred from homology"/>
<gene>
    <name evidence="3" type="ORF">OFUS_LOCUS1090</name>
</gene>
<feature type="compositionally biased region" description="Basic and acidic residues" evidence="2">
    <location>
        <begin position="427"/>
        <end position="439"/>
    </location>
</feature>
<evidence type="ECO:0000256" key="1">
    <source>
        <dbReference type="ARBA" id="ARBA00007949"/>
    </source>
</evidence>
<feature type="region of interest" description="Disordered" evidence="2">
    <location>
        <begin position="424"/>
        <end position="470"/>
    </location>
</feature>
<reference evidence="3" key="1">
    <citation type="submission" date="2022-03" db="EMBL/GenBank/DDBJ databases">
        <authorList>
            <person name="Martin C."/>
        </authorList>
    </citation>
    <scope>NUCLEOTIDE SEQUENCE</scope>
</reference>
<feature type="compositionally biased region" description="Low complexity" evidence="2">
    <location>
        <begin position="638"/>
        <end position="647"/>
    </location>
</feature>
<feature type="compositionally biased region" description="Polar residues" evidence="2">
    <location>
        <begin position="613"/>
        <end position="624"/>
    </location>
</feature>
<dbReference type="Proteomes" id="UP000749559">
    <property type="component" value="Unassembled WGS sequence"/>
</dbReference>